<dbReference type="EMBL" id="SOZI01000184">
    <property type="protein sequence ID" value="TNY17662.1"/>
    <property type="molecule type" value="Genomic_DNA"/>
</dbReference>
<dbReference type="InterPro" id="IPR013121">
    <property type="entry name" value="Fe_red_NAD-bd_6"/>
</dbReference>
<dbReference type="InterPro" id="IPR051410">
    <property type="entry name" value="Ferric/Cupric_Reductase"/>
</dbReference>
<keyword evidence="5 11" id="KW-1133">Transmembrane helix</keyword>
<evidence type="ECO:0000256" key="9">
    <source>
        <dbReference type="ARBA" id="ARBA00023180"/>
    </source>
</evidence>
<dbReference type="CDD" id="cd06186">
    <property type="entry name" value="NOX_Duox_like_FAD_NADP"/>
    <property type="match status" value="1"/>
</dbReference>
<dbReference type="InterPro" id="IPR013130">
    <property type="entry name" value="Fe3_Rdtase_TM_dom"/>
</dbReference>
<dbReference type="Gene3D" id="3.40.50.80">
    <property type="entry name" value="Nucleotide-binding domain of ferredoxin-NADP reductase (FNR) module"/>
    <property type="match status" value="1"/>
</dbReference>
<dbReference type="AlphaFoldDB" id="A0A5C5FN08"/>
<keyword evidence="14" id="KW-1185">Reference proteome</keyword>
<dbReference type="Pfam" id="PF08030">
    <property type="entry name" value="NAD_binding_6"/>
    <property type="match status" value="1"/>
</dbReference>
<keyword evidence="3" id="KW-0813">Transport</keyword>
<dbReference type="SFLD" id="SFLDG01168">
    <property type="entry name" value="Ferric_reductase_subgroup_(FRE"/>
    <property type="match status" value="1"/>
</dbReference>
<dbReference type="GO" id="GO:0006826">
    <property type="term" value="P:iron ion transport"/>
    <property type="evidence" value="ECO:0007669"/>
    <property type="project" value="TreeGrafter"/>
</dbReference>
<gene>
    <name evidence="13" type="ORF">DMC30DRAFT_356773</name>
</gene>
<evidence type="ECO:0000256" key="4">
    <source>
        <dbReference type="ARBA" id="ARBA00022692"/>
    </source>
</evidence>
<comment type="caution">
    <text evidence="13">The sequence shown here is derived from an EMBL/GenBank/DDBJ whole genome shotgun (WGS) entry which is preliminary data.</text>
</comment>
<evidence type="ECO:0000256" key="10">
    <source>
        <dbReference type="SAM" id="MobiDB-lite"/>
    </source>
</evidence>
<dbReference type="Pfam" id="PF01794">
    <property type="entry name" value="Ferric_reduct"/>
    <property type="match status" value="1"/>
</dbReference>
<evidence type="ECO:0000256" key="5">
    <source>
        <dbReference type="ARBA" id="ARBA00022989"/>
    </source>
</evidence>
<comment type="subcellular location">
    <subcellularLocation>
        <location evidence="1">Membrane</location>
        <topology evidence="1">Multi-pass membrane protein</topology>
    </subcellularLocation>
</comment>
<dbReference type="GO" id="GO:0015677">
    <property type="term" value="P:copper ion import"/>
    <property type="evidence" value="ECO:0007669"/>
    <property type="project" value="TreeGrafter"/>
</dbReference>
<dbReference type="GO" id="GO:0000293">
    <property type="term" value="F:ferric-chelate reductase activity"/>
    <property type="evidence" value="ECO:0007669"/>
    <property type="project" value="TreeGrafter"/>
</dbReference>
<accession>A0A5C5FN08</accession>
<keyword evidence="8 11" id="KW-0472">Membrane</keyword>
<keyword evidence="7" id="KW-0406">Ion transport</keyword>
<evidence type="ECO:0000256" key="7">
    <source>
        <dbReference type="ARBA" id="ARBA00023065"/>
    </source>
</evidence>
<feature type="transmembrane region" description="Helical" evidence="11">
    <location>
        <begin position="35"/>
        <end position="57"/>
    </location>
</feature>
<feature type="transmembrane region" description="Helical" evidence="11">
    <location>
        <begin position="226"/>
        <end position="242"/>
    </location>
</feature>
<dbReference type="GO" id="GO:0005886">
    <property type="term" value="C:plasma membrane"/>
    <property type="evidence" value="ECO:0007669"/>
    <property type="project" value="TreeGrafter"/>
</dbReference>
<evidence type="ECO:0000256" key="1">
    <source>
        <dbReference type="ARBA" id="ARBA00004141"/>
    </source>
</evidence>
<evidence type="ECO:0000259" key="12">
    <source>
        <dbReference type="PROSITE" id="PS51384"/>
    </source>
</evidence>
<feature type="transmembrane region" description="Helical" evidence="11">
    <location>
        <begin position="284"/>
        <end position="304"/>
    </location>
</feature>
<dbReference type="PANTHER" id="PTHR32361">
    <property type="entry name" value="FERRIC/CUPRIC REDUCTASE TRANSMEMBRANE COMPONENT"/>
    <property type="match status" value="1"/>
</dbReference>
<evidence type="ECO:0000256" key="3">
    <source>
        <dbReference type="ARBA" id="ARBA00022448"/>
    </source>
</evidence>
<proteinExistence type="inferred from homology"/>
<reference evidence="13 14" key="1">
    <citation type="submission" date="2019-03" db="EMBL/GenBank/DDBJ databases">
        <title>Rhodosporidium diobovatum UCD-FST 08-225 genome sequencing, assembly, and annotation.</title>
        <authorList>
            <person name="Fakankun I.U."/>
            <person name="Fristensky B."/>
            <person name="Levin D.B."/>
        </authorList>
    </citation>
    <scope>NUCLEOTIDE SEQUENCE [LARGE SCALE GENOMIC DNA]</scope>
    <source>
        <strain evidence="13 14">UCD-FST 08-225</strain>
    </source>
</reference>
<keyword evidence="9" id="KW-0325">Glycoprotein</keyword>
<evidence type="ECO:0000256" key="6">
    <source>
        <dbReference type="ARBA" id="ARBA00023002"/>
    </source>
</evidence>
<dbReference type="Proteomes" id="UP000311382">
    <property type="component" value="Unassembled WGS sequence"/>
</dbReference>
<dbReference type="SFLD" id="SFLDS00052">
    <property type="entry name" value="Ferric_Reductase_Domain"/>
    <property type="match status" value="1"/>
</dbReference>
<comment type="similarity">
    <text evidence="2">Belongs to the ferric reductase (FRE) family.</text>
</comment>
<keyword evidence="4 11" id="KW-0812">Transmembrane</keyword>
<dbReference type="SUPFAM" id="SSF52343">
    <property type="entry name" value="Ferredoxin reductase-like, C-terminal NADP-linked domain"/>
    <property type="match status" value="1"/>
</dbReference>
<evidence type="ECO:0000313" key="13">
    <source>
        <dbReference type="EMBL" id="TNY17662.1"/>
    </source>
</evidence>
<evidence type="ECO:0000256" key="11">
    <source>
        <dbReference type="SAM" id="Phobius"/>
    </source>
</evidence>
<keyword evidence="6" id="KW-0560">Oxidoreductase</keyword>
<dbReference type="OrthoDB" id="3944240at2759"/>
<dbReference type="InterPro" id="IPR039261">
    <property type="entry name" value="FNR_nucleotide-bd"/>
</dbReference>
<name>A0A5C5FN08_9BASI</name>
<dbReference type="InterPro" id="IPR017927">
    <property type="entry name" value="FAD-bd_FR_type"/>
</dbReference>
<feature type="domain" description="FAD-binding FR-type" evidence="12">
    <location>
        <begin position="306"/>
        <end position="484"/>
    </location>
</feature>
<evidence type="ECO:0000256" key="8">
    <source>
        <dbReference type="ARBA" id="ARBA00023136"/>
    </source>
</evidence>
<dbReference type="PANTHER" id="PTHR32361:SF9">
    <property type="entry name" value="FERRIC REDUCTASE TRANSMEMBRANE COMPONENT 3-RELATED"/>
    <property type="match status" value="1"/>
</dbReference>
<evidence type="ECO:0000256" key="2">
    <source>
        <dbReference type="ARBA" id="ARBA00006278"/>
    </source>
</evidence>
<dbReference type="GO" id="GO:0006879">
    <property type="term" value="P:intracellular iron ion homeostasis"/>
    <property type="evidence" value="ECO:0007669"/>
    <property type="project" value="TreeGrafter"/>
</dbReference>
<feature type="transmembrane region" description="Helical" evidence="11">
    <location>
        <begin position="188"/>
        <end position="206"/>
    </location>
</feature>
<organism evidence="13 14">
    <name type="scientific">Rhodotorula diobovata</name>
    <dbReference type="NCBI Taxonomy" id="5288"/>
    <lineage>
        <taxon>Eukaryota</taxon>
        <taxon>Fungi</taxon>
        <taxon>Dikarya</taxon>
        <taxon>Basidiomycota</taxon>
        <taxon>Pucciniomycotina</taxon>
        <taxon>Microbotryomycetes</taxon>
        <taxon>Sporidiobolales</taxon>
        <taxon>Sporidiobolaceae</taxon>
        <taxon>Rhodotorula</taxon>
    </lineage>
</organism>
<sequence>MSVCYDDNGIPVPCGGWNVYDSYVTDPRYQRYFTIAWTTILALAFFLTTPAIVRILATGDWRRTLGSLAGLFGVHEGARRGYTPVRSNNDKTHSATALRRPPGVVRRPFLAVAALVQSASLLNLPLPASLSRLPRIPFLHTRRAASCHPTKTYLPFSLGRLAVALLIPAFLLATLLPESQLRANPNRFGFLAITCLPPLCVLAAKNGPTSWLLGRGWTAVNFLHRWLGRAIVLLVLLHFYFWTIQYSGAAQTAFLAGEKERRGIAALAFLLLITLSSLPPMRRFSYPVFFVLHYVGIVGFLAFLHKHTTHARAYSTWPIIAIYTADILGRVLSMRIRVVEAEALDGGMVRLALPGLRAGWRGGQHLSIRVFFVPPPLVHARGTGRLARVAKDAAHALRSAVRPFEAHPLSIATEPTGLAADGTGLERGIELYARSCGAGTWTDDLHRFVVASEAISAARRPTPKKRKTRMLCLLEGPYGGLPAYSSPLTLLEDTESLLLVAGGSGMSFVLGVLDEVVGRRLGAQKRGRVDVVWVVRQRTHVAWFGERLRAVLGAAEGSTVRVVLREVAAEDAVPVLSRTQARGGCCAGVRGAAASKEDDGDHDDIAELPPAAAAIPSSCCGPSSSGPAPAAPSCGGCCARTTGGGCCTGATEGSPSGTDADADERDRRAGKPLRVRTGGLGVVVCGPGNMVAELCNAVAAIPVAKQVRVGGVSVHVEQYSV</sequence>
<evidence type="ECO:0000313" key="14">
    <source>
        <dbReference type="Proteomes" id="UP000311382"/>
    </source>
</evidence>
<feature type="transmembrane region" description="Helical" evidence="11">
    <location>
        <begin position="158"/>
        <end position="176"/>
    </location>
</feature>
<feature type="transmembrane region" description="Helical" evidence="11">
    <location>
        <begin position="263"/>
        <end position="278"/>
    </location>
</feature>
<feature type="region of interest" description="Disordered" evidence="10">
    <location>
        <begin position="649"/>
        <end position="671"/>
    </location>
</feature>
<dbReference type="PROSITE" id="PS51384">
    <property type="entry name" value="FAD_FR"/>
    <property type="match status" value="1"/>
</dbReference>
<protein>
    <submittedName>
        <fullName evidence="13">Putative ferric reductase transmembrane component</fullName>
    </submittedName>
</protein>
<dbReference type="STRING" id="5288.A0A5C5FN08"/>